<dbReference type="InterPro" id="IPR050561">
    <property type="entry name" value="PTP"/>
</dbReference>
<dbReference type="SMART" id="SM00404">
    <property type="entry name" value="PTPc_motif"/>
    <property type="match status" value="1"/>
</dbReference>
<evidence type="ECO:0000313" key="9">
    <source>
        <dbReference type="Proteomes" id="UP000580250"/>
    </source>
</evidence>
<evidence type="ECO:0000256" key="5">
    <source>
        <dbReference type="SAM" id="MobiDB-lite"/>
    </source>
</evidence>
<dbReference type="Gene3D" id="3.90.190.10">
    <property type="entry name" value="Protein tyrosine phosphatase superfamily"/>
    <property type="match status" value="2"/>
</dbReference>
<name>A0A6V7X5Z0_MELEN</name>
<evidence type="ECO:0000256" key="4">
    <source>
        <dbReference type="ARBA" id="ARBA00022912"/>
    </source>
</evidence>
<organism evidence="8 9">
    <name type="scientific">Meloidogyne enterolobii</name>
    <name type="common">Root-knot nematode worm</name>
    <name type="synonym">Meloidogyne mayaguensis</name>
    <dbReference type="NCBI Taxonomy" id="390850"/>
    <lineage>
        <taxon>Eukaryota</taxon>
        <taxon>Metazoa</taxon>
        <taxon>Ecdysozoa</taxon>
        <taxon>Nematoda</taxon>
        <taxon>Chromadorea</taxon>
        <taxon>Rhabditida</taxon>
        <taxon>Tylenchina</taxon>
        <taxon>Tylenchomorpha</taxon>
        <taxon>Tylenchoidea</taxon>
        <taxon>Meloidogynidae</taxon>
        <taxon>Meloidogyninae</taxon>
        <taxon>Meloidogyne</taxon>
    </lineage>
</organism>
<evidence type="ECO:0000256" key="1">
    <source>
        <dbReference type="ARBA" id="ARBA00007315"/>
    </source>
</evidence>
<dbReference type="AlphaFoldDB" id="A0A6V7X5Z0"/>
<comment type="caution">
    <text evidence="8">The sequence shown here is derived from an EMBL/GenBank/DDBJ whole genome shotgun (WGS) entry which is preliminary data.</text>
</comment>
<keyword evidence="4" id="KW-0904">Protein phosphatase</keyword>
<comment type="similarity">
    <text evidence="1">Belongs to the protein-tyrosine phosphatase family. Non-receptor class CDC14 subfamily.</text>
</comment>
<dbReference type="Pfam" id="PF14671">
    <property type="entry name" value="DSPn"/>
    <property type="match status" value="1"/>
</dbReference>
<dbReference type="PROSITE" id="PS00383">
    <property type="entry name" value="TYR_PHOSPHATASE_1"/>
    <property type="match status" value="1"/>
</dbReference>
<dbReference type="OrthoDB" id="266663at2759"/>
<dbReference type="EMBL" id="CAJEWN010001132">
    <property type="protein sequence ID" value="CAD2194643.1"/>
    <property type="molecule type" value="Genomic_DNA"/>
</dbReference>
<dbReference type="InterPro" id="IPR020422">
    <property type="entry name" value="TYR_PHOSPHATASE_DUAL_dom"/>
</dbReference>
<dbReference type="InterPro" id="IPR029021">
    <property type="entry name" value="Prot-tyrosine_phosphatase-like"/>
</dbReference>
<dbReference type="Proteomes" id="UP000580250">
    <property type="component" value="Unassembled WGS sequence"/>
</dbReference>
<dbReference type="InterPro" id="IPR016130">
    <property type="entry name" value="Tyr_Pase_AS"/>
</dbReference>
<feature type="region of interest" description="Disordered" evidence="5">
    <location>
        <begin position="415"/>
        <end position="442"/>
    </location>
</feature>
<evidence type="ECO:0000259" key="7">
    <source>
        <dbReference type="PROSITE" id="PS50056"/>
    </source>
</evidence>
<protein>
    <recommendedName>
        <fullName evidence="2">protein-tyrosine-phosphatase</fullName>
        <ecNumber evidence="2">3.1.3.48</ecNumber>
    </recommendedName>
</protein>
<dbReference type="InterPro" id="IPR003595">
    <property type="entry name" value="Tyr_Pase_cat"/>
</dbReference>
<evidence type="ECO:0000259" key="6">
    <source>
        <dbReference type="PROSITE" id="PS50054"/>
    </source>
</evidence>
<feature type="region of interest" description="Disordered" evidence="5">
    <location>
        <begin position="624"/>
        <end position="643"/>
    </location>
</feature>
<dbReference type="SMART" id="SM00195">
    <property type="entry name" value="DSPc"/>
    <property type="match status" value="1"/>
</dbReference>
<keyword evidence="3" id="KW-0378">Hydrolase</keyword>
<dbReference type="GO" id="GO:0004725">
    <property type="term" value="F:protein tyrosine phosphatase activity"/>
    <property type="evidence" value="ECO:0007669"/>
    <property type="project" value="UniProtKB-EC"/>
</dbReference>
<feature type="domain" description="Tyrosine specific protein phosphatases" evidence="7">
    <location>
        <begin position="274"/>
        <end position="336"/>
    </location>
</feature>
<feature type="domain" description="Tyrosine-protein phosphatase" evidence="6">
    <location>
        <begin position="190"/>
        <end position="349"/>
    </location>
</feature>
<dbReference type="SUPFAM" id="SSF52799">
    <property type="entry name" value="(Phosphotyrosine protein) phosphatases II"/>
    <property type="match status" value="2"/>
</dbReference>
<dbReference type="InterPro" id="IPR029260">
    <property type="entry name" value="DSPn"/>
</dbReference>
<evidence type="ECO:0000313" key="8">
    <source>
        <dbReference type="EMBL" id="CAD2194643.1"/>
    </source>
</evidence>
<accession>A0A6V7X5Z0</accession>
<dbReference type="Pfam" id="PF22785">
    <property type="entry name" value="Tc-R-P"/>
    <property type="match status" value="1"/>
</dbReference>
<dbReference type="CDD" id="cd14499">
    <property type="entry name" value="CDC14_C"/>
    <property type="match status" value="1"/>
</dbReference>
<dbReference type="InterPro" id="IPR000387">
    <property type="entry name" value="Tyr_Pase_dom"/>
</dbReference>
<dbReference type="PROSITE" id="PS50054">
    <property type="entry name" value="TYR_PHOSPHATASE_DUAL"/>
    <property type="match status" value="1"/>
</dbReference>
<dbReference type="EC" id="3.1.3.48" evidence="2"/>
<dbReference type="InterPro" id="IPR044506">
    <property type="entry name" value="CDC14_C"/>
</dbReference>
<evidence type="ECO:0000256" key="2">
    <source>
        <dbReference type="ARBA" id="ARBA00013064"/>
    </source>
</evidence>
<dbReference type="FunFam" id="3.90.190.10:FF:000006">
    <property type="entry name" value="Dual specificity protein phosphatase CDC14B"/>
    <property type="match status" value="1"/>
</dbReference>
<dbReference type="PANTHER" id="PTHR23339">
    <property type="entry name" value="TYROSINE SPECIFIC PROTEIN PHOSPHATASE AND DUAL SPECIFICITY PROTEIN PHOSPHATASE"/>
    <property type="match status" value="1"/>
</dbReference>
<dbReference type="CDD" id="cd17657">
    <property type="entry name" value="CDC14_N"/>
    <property type="match status" value="1"/>
</dbReference>
<gene>
    <name evidence="8" type="ORF">MENT_LOCUS47668</name>
</gene>
<reference evidence="8 9" key="1">
    <citation type="submission" date="2020-08" db="EMBL/GenBank/DDBJ databases">
        <authorList>
            <person name="Koutsovoulos G."/>
            <person name="Danchin GJ E."/>
        </authorList>
    </citation>
    <scope>NUCLEOTIDE SEQUENCE [LARGE SCALE GENOMIC DNA]</scope>
</reference>
<sequence>MTLTTTTTSPESNADEDKSSAIAQIISGRLYFTSYGLNFNVPDDDEKTIYLDIEEHLHYDAFYDDFGPVNLSVLYRFCEFLDSLLEKNENKRVFLFTSMDQANRVNAAYLIAAYLVIFKNCSAEQAYLRLQAAEPPRYNGFRDASVGFPLYLLHVQHVIQSVEKALKFRWLNFENFDPDEYEFYEKVENGDLNWIIPQKVLSFCGPHDKTYTTDNGYPYHSPEVYFDYFNKNGVTTIIRLNRKIYEASRFTKAGFDHHDLFFIDGTTPSDEIVLKFIEVVDNAKGAVAVHCKAGLGRTGTLIACWMMKNFRLTAPQCMGWLRICRPGSVIGPQQQFLIEKQSWCWQLGRENKKQISLEKEDNDETFSSKNKEEIIKNEKEFINNKQLWSERKTFEEEDDEKGKSQGDRLCEIKAARQHRQSSKQNFGRSNSRLRSSEESVGERDEIILTNRSPESFEVNTILEYKKEEELAFPPPETSITTTPIKQLKLSTTNPSKIENKMKIEENVIKKENERKYFSRKIIKNQKICGGIGKNLNTKIPIKKVSVSTNFDNYTIGGVRSSNSAIPRRIHFSNSRFVKTYLPVGIEGTTATSSSTAASSFDRALTRQYAKINANTKQATTKILDDSSSSKFRSPMDGPLSHQTNCKYELRPRSQLNIPSRFLNNNNLNNSQKQNSRRSVLTSKVETIRPTTTTNQNTSVPSTSVAAFVSRL</sequence>
<evidence type="ECO:0000256" key="3">
    <source>
        <dbReference type="ARBA" id="ARBA00022801"/>
    </source>
</evidence>
<proteinExistence type="inferred from homology"/>
<dbReference type="PROSITE" id="PS50056">
    <property type="entry name" value="TYR_PHOSPHATASE_2"/>
    <property type="match status" value="1"/>
</dbReference>